<proteinExistence type="predicted"/>
<dbReference type="EMBL" id="CAAALY010015732">
    <property type="protein sequence ID" value="VEL12758.1"/>
    <property type="molecule type" value="Genomic_DNA"/>
</dbReference>
<dbReference type="Proteomes" id="UP000784294">
    <property type="component" value="Unassembled WGS sequence"/>
</dbReference>
<dbReference type="OrthoDB" id="296793at2759"/>
<name>A0A448WIT2_9PLAT</name>
<dbReference type="AlphaFoldDB" id="A0A448WIT2"/>
<feature type="region of interest" description="Disordered" evidence="1">
    <location>
        <begin position="1"/>
        <end position="28"/>
    </location>
</feature>
<evidence type="ECO:0000256" key="1">
    <source>
        <dbReference type="SAM" id="MobiDB-lite"/>
    </source>
</evidence>
<evidence type="ECO:0000313" key="3">
    <source>
        <dbReference type="Proteomes" id="UP000784294"/>
    </source>
</evidence>
<keyword evidence="3" id="KW-1185">Reference proteome</keyword>
<organism evidence="2 3">
    <name type="scientific">Protopolystoma xenopodis</name>
    <dbReference type="NCBI Taxonomy" id="117903"/>
    <lineage>
        <taxon>Eukaryota</taxon>
        <taxon>Metazoa</taxon>
        <taxon>Spiralia</taxon>
        <taxon>Lophotrochozoa</taxon>
        <taxon>Platyhelminthes</taxon>
        <taxon>Monogenea</taxon>
        <taxon>Polyopisthocotylea</taxon>
        <taxon>Polystomatidea</taxon>
        <taxon>Polystomatidae</taxon>
        <taxon>Protopolystoma</taxon>
    </lineage>
</organism>
<reference evidence="2" key="1">
    <citation type="submission" date="2018-11" db="EMBL/GenBank/DDBJ databases">
        <authorList>
            <consortium name="Pathogen Informatics"/>
        </authorList>
    </citation>
    <scope>NUCLEOTIDE SEQUENCE</scope>
</reference>
<feature type="compositionally biased region" description="Basic and acidic residues" evidence="1">
    <location>
        <begin position="16"/>
        <end position="27"/>
    </location>
</feature>
<protein>
    <submittedName>
        <fullName evidence="2">Uncharacterized protein</fullName>
    </submittedName>
</protein>
<accession>A0A448WIT2</accession>
<sequence length="138" mass="15008">MSAKSSSRHLSASDPAETKTESTHDSCEVPVIAKPTELRDLLSAAYRLLSVRLPSVNRGSTAPSKSIRSIMSSAPSLAELQACIHIYLANPDTEAILMRRIEACVLTKWAQVAHLIANSYSDEERMIIACPSINQVTN</sequence>
<gene>
    <name evidence="2" type="ORF">PXEA_LOCUS6198</name>
</gene>
<feature type="compositionally biased region" description="Low complexity" evidence="1">
    <location>
        <begin position="1"/>
        <end position="13"/>
    </location>
</feature>
<comment type="caution">
    <text evidence="2">The sequence shown here is derived from an EMBL/GenBank/DDBJ whole genome shotgun (WGS) entry which is preliminary data.</text>
</comment>
<evidence type="ECO:0000313" key="2">
    <source>
        <dbReference type="EMBL" id="VEL12758.1"/>
    </source>
</evidence>